<proteinExistence type="predicted"/>
<comment type="caution">
    <text evidence="2">The sequence shown here is derived from an EMBL/GenBank/DDBJ whole genome shotgun (WGS) entry which is preliminary data.</text>
</comment>
<dbReference type="Proteomes" id="UP000225108">
    <property type="component" value="Unassembled WGS sequence"/>
</dbReference>
<feature type="transmembrane region" description="Helical" evidence="1">
    <location>
        <begin position="85"/>
        <end position="105"/>
    </location>
</feature>
<dbReference type="AlphaFoldDB" id="A0A2G3PNA6"/>
<sequence>MSTEIAVAIIAAVAAVVGPTLVWLASRQQTNDSRALINKDLDLAERLTKIGPSTEEYAKPLIGNVFAQIDALVARDHARRARGKFVRWLWPGYVLIVAGSVIYPFDFPKFSGVVGWLFNSGGFSLVGIGYLVAVCPFYVRSQLRHPTRPSRP</sequence>
<dbReference type="RefSeq" id="WP_099383224.1">
    <property type="nucleotide sequence ID" value="NZ_PEBD01000008.1"/>
</dbReference>
<gene>
    <name evidence="2" type="ORF">CSW57_13695</name>
</gene>
<name>A0A2G3PNA6_WILMA</name>
<keyword evidence="1" id="KW-1133">Transmembrane helix</keyword>
<protein>
    <submittedName>
        <fullName evidence="2">Uncharacterized protein</fullName>
    </submittedName>
</protein>
<reference evidence="2 3" key="1">
    <citation type="submission" date="2017-10" db="EMBL/GenBank/DDBJ databases">
        <title>The draft genome sequence of Williamsia sp. BULT 1.1 isolated from the semi-arid grassland soils from South Africa.</title>
        <authorList>
            <person name="Kabwe M.H."/>
            <person name="Govender N."/>
            <person name="Mutseka Lunga P."/>
            <person name="Vikram S."/>
            <person name="Makhalanyane T.P."/>
        </authorList>
    </citation>
    <scope>NUCLEOTIDE SEQUENCE [LARGE SCALE GENOMIC DNA]</scope>
    <source>
        <strain evidence="2 3">BULT 1.1</strain>
    </source>
</reference>
<evidence type="ECO:0000313" key="3">
    <source>
        <dbReference type="Proteomes" id="UP000225108"/>
    </source>
</evidence>
<keyword evidence="1" id="KW-0812">Transmembrane</keyword>
<organism evidence="2 3">
    <name type="scientific">Williamsia marianensis</name>
    <dbReference type="NCBI Taxonomy" id="85044"/>
    <lineage>
        <taxon>Bacteria</taxon>
        <taxon>Bacillati</taxon>
        <taxon>Actinomycetota</taxon>
        <taxon>Actinomycetes</taxon>
        <taxon>Mycobacteriales</taxon>
        <taxon>Nocardiaceae</taxon>
        <taxon>Williamsia</taxon>
    </lineage>
</organism>
<evidence type="ECO:0000256" key="1">
    <source>
        <dbReference type="SAM" id="Phobius"/>
    </source>
</evidence>
<feature type="transmembrane region" description="Helical" evidence="1">
    <location>
        <begin position="117"/>
        <end position="139"/>
    </location>
</feature>
<feature type="transmembrane region" description="Helical" evidence="1">
    <location>
        <begin position="6"/>
        <end position="25"/>
    </location>
</feature>
<evidence type="ECO:0000313" key="2">
    <source>
        <dbReference type="EMBL" id="PHV67236.1"/>
    </source>
</evidence>
<dbReference type="EMBL" id="PEBD01000008">
    <property type="protein sequence ID" value="PHV67236.1"/>
    <property type="molecule type" value="Genomic_DNA"/>
</dbReference>
<accession>A0A2G3PNA6</accession>
<keyword evidence="1" id="KW-0472">Membrane</keyword>